<organism evidence="2 3">
    <name type="scientific">Rhodoferax lithotrophicus</name>
    <dbReference type="NCBI Taxonomy" id="2798804"/>
    <lineage>
        <taxon>Bacteria</taxon>
        <taxon>Pseudomonadati</taxon>
        <taxon>Pseudomonadota</taxon>
        <taxon>Betaproteobacteria</taxon>
        <taxon>Burkholderiales</taxon>
        <taxon>Comamonadaceae</taxon>
        <taxon>Rhodoferax</taxon>
    </lineage>
</organism>
<evidence type="ECO:0000313" key="2">
    <source>
        <dbReference type="EMBL" id="BCO28564.1"/>
    </source>
</evidence>
<sequence>MSKSCLSSVGLGVVTRWVALCACALASSAVLAQVPQSGSVSKPVKKASQSRAELKTQANQMAAGARAAEEALSPAELSIAERVEVGRISCEMGQSVTIAVDPKLPGYFDISVKKFRFRMVPVVSSTGAIRLEDNIAGAVWLQLANKSMLMSQKLGIRLADACMTPAQATFAAAMEKSPPPSLLDSPLAVDLSSSTQAQATHVSTVQ</sequence>
<dbReference type="Proteomes" id="UP000824366">
    <property type="component" value="Chromosome"/>
</dbReference>
<dbReference type="EMBL" id="AP024238">
    <property type="protein sequence ID" value="BCO28564.1"/>
    <property type="molecule type" value="Genomic_DNA"/>
</dbReference>
<name>A0ABN6DCA5_9BURK</name>
<feature type="signal peptide" evidence="1">
    <location>
        <begin position="1"/>
        <end position="32"/>
    </location>
</feature>
<evidence type="ECO:0000313" key="3">
    <source>
        <dbReference type="Proteomes" id="UP000824366"/>
    </source>
</evidence>
<feature type="chain" id="PRO_5046963186" evidence="1">
    <location>
        <begin position="33"/>
        <end position="206"/>
    </location>
</feature>
<accession>A0ABN6DCA5</accession>
<keyword evidence="3" id="KW-1185">Reference proteome</keyword>
<keyword evidence="1" id="KW-0732">Signal</keyword>
<evidence type="ECO:0000256" key="1">
    <source>
        <dbReference type="SAM" id="SignalP"/>
    </source>
</evidence>
<reference evidence="2 3" key="1">
    <citation type="journal article" date="2021" name="Microbiol. Spectr.">
        <title>A Single Bacterium Capable of Oxidation and Reduction of Iron at Circumneutral pH.</title>
        <authorList>
            <person name="Kato S."/>
            <person name="Ohkuma M."/>
        </authorList>
    </citation>
    <scope>NUCLEOTIDE SEQUENCE [LARGE SCALE GENOMIC DNA]</scope>
    <source>
        <strain evidence="2 3">MIZ03</strain>
    </source>
</reference>
<protein>
    <submittedName>
        <fullName evidence="2">Uncharacterized protein</fullName>
    </submittedName>
</protein>
<gene>
    <name evidence="2" type="ORF">MIZ03_3473</name>
</gene>
<proteinExistence type="predicted"/>